<accession>A0A4Y4E6J2</accession>
<dbReference type="InterPro" id="IPR003806">
    <property type="entry name" value="ATP-grasp_PylC-type"/>
</dbReference>
<gene>
    <name evidence="3" type="ORF">CCE02nite_22500</name>
</gene>
<name>A0A4Y4E6J2_CELCE</name>
<dbReference type="GO" id="GO:0046872">
    <property type="term" value="F:metal ion binding"/>
    <property type="evidence" value="ECO:0007669"/>
    <property type="project" value="InterPro"/>
</dbReference>
<dbReference type="GO" id="GO:0005524">
    <property type="term" value="F:ATP binding"/>
    <property type="evidence" value="ECO:0007669"/>
    <property type="project" value="UniProtKB-UniRule"/>
</dbReference>
<dbReference type="Gene3D" id="3.30.470.20">
    <property type="entry name" value="ATP-grasp fold, B domain"/>
    <property type="match status" value="1"/>
</dbReference>
<dbReference type="SUPFAM" id="SSF51735">
    <property type="entry name" value="NAD(P)-binding Rossmann-fold domains"/>
    <property type="match status" value="1"/>
</dbReference>
<evidence type="ECO:0000313" key="4">
    <source>
        <dbReference type="Proteomes" id="UP000316659"/>
    </source>
</evidence>
<dbReference type="GO" id="GO:0005737">
    <property type="term" value="C:cytoplasm"/>
    <property type="evidence" value="ECO:0007669"/>
    <property type="project" value="TreeGrafter"/>
</dbReference>
<dbReference type="Gene3D" id="3.40.50.20">
    <property type="match status" value="1"/>
</dbReference>
<comment type="caution">
    <text evidence="3">The sequence shown here is derived from an EMBL/GenBank/DDBJ whole genome shotgun (WGS) entry which is preliminary data.</text>
</comment>
<sequence>MGERRTVVVTGAAGPAGRALGAQLARRPDVRAVGVDLTPRAVPGFEHVDPVPAAGEPAYDRATLELVRRYEADLLVPSVSEELAHLAVLAEAAGLTGRVVVAGPGPTATAADKLLTMLALDRQGIEVPRHAVADALDSAAQALDWAAGPVVVKPRVARGGRGVHVVEDARDPVWATLDASWIVQSFAPGPEYCPQVYRSPTTGETQVVVLEKTGRKQGRVGNATTVTRLPEGDAADVADVARAATEALGLVGPLDMDVRRLGDGTPVVLEVNARFGAVSASAPELLDAVLGEWPA</sequence>
<evidence type="ECO:0000256" key="1">
    <source>
        <dbReference type="PROSITE-ProRule" id="PRU00409"/>
    </source>
</evidence>
<protein>
    <recommendedName>
        <fullName evidence="2">ATP-grasp domain-containing protein</fullName>
    </recommendedName>
</protein>
<dbReference type="SUPFAM" id="SSF56059">
    <property type="entry name" value="Glutathione synthetase ATP-binding domain-like"/>
    <property type="match status" value="1"/>
</dbReference>
<reference evidence="3 4" key="1">
    <citation type="submission" date="2019-06" db="EMBL/GenBank/DDBJ databases">
        <title>Whole genome shotgun sequence of Cellulosimicrobium cellulans NBRC 15516.</title>
        <authorList>
            <person name="Hosoyama A."/>
            <person name="Uohara A."/>
            <person name="Ohji S."/>
            <person name="Ichikawa N."/>
        </authorList>
    </citation>
    <scope>NUCLEOTIDE SEQUENCE [LARGE SCALE GENOMIC DNA]</scope>
    <source>
        <strain evidence="3 4">NBRC 15516</strain>
    </source>
</reference>
<feature type="domain" description="ATP-grasp" evidence="2">
    <location>
        <begin position="117"/>
        <end position="294"/>
    </location>
</feature>
<dbReference type="PANTHER" id="PTHR21621">
    <property type="entry name" value="RIBOSOMAL PROTEIN S6 MODIFICATION PROTEIN"/>
    <property type="match status" value="1"/>
</dbReference>
<dbReference type="InterPro" id="IPR036291">
    <property type="entry name" value="NAD(P)-bd_dom_sf"/>
</dbReference>
<dbReference type="RefSeq" id="WP_141389737.1">
    <property type="nucleotide sequence ID" value="NZ_BJNZ01000013.1"/>
</dbReference>
<evidence type="ECO:0000259" key="2">
    <source>
        <dbReference type="PROSITE" id="PS50975"/>
    </source>
</evidence>
<evidence type="ECO:0000313" key="3">
    <source>
        <dbReference type="EMBL" id="GED10251.1"/>
    </source>
</evidence>
<proteinExistence type="predicted"/>
<dbReference type="GO" id="GO:0043774">
    <property type="term" value="F:coenzyme F420-2 alpha-glutamyl ligase activity"/>
    <property type="evidence" value="ECO:0007669"/>
    <property type="project" value="TreeGrafter"/>
</dbReference>
<dbReference type="AlphaFoldDB" id="A0A4Y4E6J2"/>
<organism evidence="3 4">
    <name type="scientific">Cellulosimicrobium cellulans</name>
    <name type="common">Arthrobacter luteus</name>
    <dbReference type="NCBI Taxonomy" id="1710"/>
    <lineage>
        <taxon>Bacteria</taxon>
        <taxon>Bacillati</taxon>
        <taxon>Actinomycetota</taxon>
        <taxon>Actinomycetes</taxon>
        <taxon>Micrococcales</taxon>
        <taxon>Promicromonosporaceae</taxon>
        <taxon>Cellulosimicrobium</taxon>
    </lineage>
</organism>
<dbReference type="PANTHER" id="PTHR21621:SF2">
    <property type="entry name" value="COENZYME GAMMA-F420-2:ALPHA-L-GLUTAMATE LIGASE"/>
    <property type="match status" value="1"/>
</dbReference>
<dbReference type="Pfam" id="PF02655">
    <property type="entry name" value="ATP-grasp_3"/>
    <property type="match status" value="1"/>
</dbReference>
<dbReference type="EMBL" id="BJNZ01000013">
    <property type="protein sequence ID" value="GED10251.1"/>
    <property type="molecule type" value="Genomic_DNA"/>
</dbReference>
<dbReference type="InterPro" id="IPR011761">
    <property type="entry name" value="ATP-grasp"/>
</dbReference>
<keyword evidence="1" id="KW-0067">ATP-binding</keyword>
<keyword evidence="1" id="KW-0547">Nucleotide-binding</keyword>
<dbReference type="PROSITE" id="PS50975">
    <property type="entry name" value="ATP_GRASP"/>
    <property type="match status" value="1"/>
</dbReference>
<dbReference type="Proteomes" id="UP000316659">
    <property type="component" value="Unassembled WGS sequence"/>
</dbReference>